<dbReference type="CDD" id="cd16989">
    <property type="entry name" value="ENTH_EpsinR"/>
    <property type="match status" value="1"/>
</dbReference>
<reference evidence="5" key="2">
    <citation type="submission" date="2025-04" db="UniProtKB">
        <authorList>
            <consortium name="RefSeq"/>
        </authorList>
    </citation>
    <scope>IDENTIFICATION</scope>
</reference>
<feature type="compositionally biased region" description="Polar residues" evidence="1">
    <location>
        <begin position="261"/>
        <end position="286"/>
    </location>
</feature>
<dbReference type="FunFam" id="1.25.40.90:FF:000006">
    <property type="entry name" value="Clathrin interactor 1"/>
    <property type="match status" value="1"/>
</dbReference>
<dbReference type="GO" id="GO:0005886">
    <property type="term" value="C:plasma membrane"/>
    <property type="evidence" value="ECO:0007669"/>
    <property type="project" value="TreeGrafter"/>
</dbReference>
<reference evidence="4" key="1">
    <citation type="journal article" date="2021" name="Elife">
        <title>Highly contiguous assemblies of 101 drosophilid genomes.</title>
        <authorList>
            <person name="Kim B.Y."/>
            <person name="Wang J.R."/>
            <person name="Miller D.E."/>
            <person name="Barmina O."/>
            <person name="Delaney E."/>
            <person name="Thompson A."/>
            <person name="Comeault A.A."/>
            <person name="Peede D."/>
            <person name="D'Agostino E.R."/>
            <person name="Pelaez J."/>
            <person name="Aguilar J.M."/>
            <person name="Haji D."/>
            <person name="Matsunaga T."/>
            <person name="Armstrong E.E."/>
            <person name="Zych M."/>
            <person name="Ogawa Y."/>
            <person name="Stamenkovic-Radak M."/>
            <person name="Jelic M."/>
            <person name="Veselinovic M.S."/>
            <person name="Tanaskovic M."/>
            <person name="Eric P."/>
            <person name="Gao J.J."/>
            <person name="Katoh T.K."/>
            <person name="Toda M.J."/>
            <person name="Watabe H."/>
            <person name="Watada M."/>
            <person name="Davis J.S."/>
            <person name="Moyle L.C."/>
            <person name="Manoli G."/>
            <person name="Bertolini E."/>
            <person name="Kostal V."/>
            <person name="Hawley R.S."/>
            <person name="Takahashi A."/>
            <person name="Jones C.D."/>
            <person name="Price D.K."/>
            <person name="Whiteman N."/>
            <person name="Kopp A."/>
            <person name="Matute D.R."/>
            <person name="Petrov D.A."/>
        </authorList>
    </citation>
    <scope>NUCLEOTIDE SEQUENCE [LARGE SCALE GENOMIC DNA]</scope>
</reference>
<dbReference type="GO" id="GO:0030276">
    <property type="term" value="F:clathrin binding"/>
    <property type="evidence" value="ECO:0007669"/>
    <property type="project" value="TreeGrafter"/>
</dbReference>
<dbReference type="GO" id="GO:0006897">
    <property type="term" value="P:endocytosis"/>
    <property type="evidence" value="ECO:0007669"/>
    <property type="project" value="TreeGrafter"/>
</dbReference>
<evidence type="ECO:0000256" key="1">
    <source>
        <dbReference type="SAM" id="MobiDB-lite"/>
    </source>
</evidence>
<dbReference type="CTD" id="42632"/>
<dbReference type="Proteomes" id="UP001652680">
    <property type="component" value="Unassembled WGS sequence"/>
</dbReference>
<dbReference type="SUPFAM" id="SSF48464">
    <property type="entry name" value="ENTH/VHS domain"/>
    <property type="match status" value="1"/>
</dbReference>
<dbReference type="Pfam" id="PF01417">
    <property type="entry name" value="ENTH"/>
    <property type="match status" value="1"/>
</dbReference>
<evidence type="ECO:0000259" key="2">
    <source>
        <dbReference type="PROSITE" id="PS50942"/>
    </source>
</evidence>
<sequence length="648" mass="69144">MVDKFISMWKVRELADKVTNVVMNYTETEGKVREATNDDPWGPTGPLMQELAYSTFSYETFPEVMSMLWKRMLQDNKTNWRRTYKSLLLLNYLVRNGSERVVTSSREHIYDLRSLENYTFTDEGGKDQGINVRHKVRELIDFIQDDDRLREERKKAKKNKDKYIGMSSDAMGMRSGGYSGYSGGGGGGGGSSGGYNDGGDYRSGRGDNWYSDKNADKDRYEDDDTHYDGEREGSDSDSPSPRRNYRYNDRASPAEVASEAKPSSLNMNIRSKTVSSPVSKQPTSTVAAKPTLPQKKIDLGAAANFGKPAPGGAAGIHSPTHRDTPTSVDLMGGGSPSPSTSKANNNTQSNNNDLLDDLFKTCSPPPAQEQTLNSAAVIVDDDDDFNPRASDASQQEFGDFAAAFGGNPAGSAITEPPSTGLVPAANDEFADFAAFQGSTTSSSALDGNLLKTATPANDSFDLFNAAPATTAAATTATDLLAGLGDLSIHQSMPMDNMLPPIAAATGNNLLQPMSVTNNNNNINGGSVTTAPSVQPTSVGATWSGDLKGGKMNIDLDNLLMSKSGKPSAPAPSMNALKTHSPAKAPLNVQTGGGFSGLSPMTSPNIFGAAAPQQSIPQNQPAFANFGAFQQQNHSNNNNNSSSAFDLFQ</sequence>
<dbReference type="PROSITE" id="PS50942">
    <property type="entry name" value="ENTH"/>
    <property type="match status" value="1"/>
</dbReference>
<dbReference type="OrthoDB" id="4033880at2759"/>
<protein>
    <submittedName>
        <fullName evidence="5">Clathrin interactor 1 isoform X2</fullName>
    </submittedName>
</protein>
<keyword evidence="4" id="KW-1185">Reference proteome</keyword>
<feature type="compositionally biased region" description="Basic and acidic residues" evidence="1">
    <location>
        <begin position="213"/>
        <end position="234"/>
    </location>
</feature>
<evidence type="ECO:0000313" key="4">
    <source>
        <dbReference type="Proteomes" id="UP001652680"/>
    </source>
</evidence>
<dbReference type="PANTHER" id="PTHR12276:SF45">
    <property type="entry name" value="CLATHRIN INTERACTOR 1"/>
    <property type="match status" value="1"/>
</dbReference>
<feature type="region of interest" description="Disordered" evidence="1">
    <location>
        <begin position="204"/>
        <end position="351"/>
    </location>
</feature>
<dbReference type="GO" id="GO:0005543">
    <property type="term" value="F:phospholipid binding"/>
    <property type="evidence" value="ECO:0007669"/>
    <property type="project" value="TreeGrafter"/>
</dbReference>
<dbReference type="GO" id="GO:0005768">
    <property type="term" value="C:endosome"/>
    <property type="evidence" value="ECO:0007669"/>
    <property type="project" value="TreeGrafter"/>
</dbReference>
<name>A0A6P4F9H5_DRORH</name>
<dbReference type="InterPro" id="IPR013809">
    <property type="entry name" value="ENTH"/>
</dbReference>
<dbReference type="GO" id="GO:0030125">
    <property type="term" value="C:clathrin vesicle coat"/>
    <property type="evidence" value="ECO:0007669"/>
    <property type="project" value="TreeGrafter"/>
</dbReference>
<gene>
    <name evidence="5" type="primary">LOC108048035</name>
    <name evidence="3" type="synonym">108048035</name>
</gene>
<feature type="domain" description="ENTH" evidence="2">
    <location>
        <begin position="20"/>
        <end position="153"/>
    </location>
</feature>
<dbReference type="PANTHER" id="PTHR12276">
    <property type="entry name" value="EPSIN/ENT-RELATED"/>
    <property type="match status" value="1"/>
</dbReference>
<dbReference type="GeneID" id="108048035"/>
<proteinExistence type="predicted"/>
<dbReference type="Gene3D" id="1.25.40.90">
    <property type="match status" value="1"/>
</dbReference>
<evidence type="ECO:0000313" key="5">
    <source>
        <dbReference type="RefSeq" id="XP_016983983.1"/>
    </source>
</evidence>
<dbReference type="AlphaFoldDB" id="A0A6P4F9H5"/>
<dbReference type="EnsemblMetazoa" id="XM_017128494.2">
    <property type="protein sequence ID" value="XP_016983983.1"/>
    <property type="gene ID" value="LOC108048035"/>
</dbReference>
<reference evidence="3" key="3">
    <citation type="submission" date="2025-05" db="UniProtKB">
        <authorList>
            <consortium name="EnsemblMetazoa"/>
        </authorList>
    </citation>
    <scope>IDENTIFICATION</scope>
</reference>
<organism evidence="5">
    <name type="scientific">Drosophila rhopaloa</name>
    <name type="common">Fruit fly</name>
    <dbReference type="NCBI Taxonomy" id="1041015"/>
    <lineage>
        <taxon>Eukaryota</taxon>
        <taxon>Metazoa</taxon>
        <taxon>Ecdysozoa</taxon>
        <taxon>Arthropoda</taxon>
        <taxon>Hexapoda</taxon>
        <taxon>Insecta</taxon>
        <taxon>Pterygota</taxon>
        <taxon>Neoptera</taxon>
        <taxon>Endopterygota</taxon>
        <taxon>Diptera</taxon>
        <taxon>Brachycera</taxon>
        <taxon>Muscomorpha</taxon>
        <taxon>Ephydroidea</taxon>
        <taxon>Drosophilidae</taxon>
        <taxon>Drosophila</taxon>
        <taxon>Sophophora</taxon>
    </lineage>
</organism>
<dbReference type="InterPro" id="IPR008942">
    <property type="entry name" value="ENTH_VHS"/>
</dbReference>
<dbReference type="RefSeq" id="XP_016983983.1">
    <property type="nucleotide sequence ID" value="XM_017128494.1"/>
</dbReference>
<evidence type="ECO:0000313" key="3">
    <source>
        <dbReference type="EnsemblMetazoa" id="XP_016983983.1"/>
    </source>
</evidence>
<feature type="compositionally biased region" description="Low complexity" evidence="1">
    <location>
        <begin position="629"/>
        <end position="642"/>
    </location>
</feature>
<feature type="region of interest" description="Disordered" evidence="1">
    <location>
        <begin position="628"/>
        <end position="648"/>
    </location>
</feature>
<accession>A0A6P4F9H5</accession>
<dbReference type="SMART" id="SM00273">
    <property type="entry name" value="ENTH"/>
    <property type="match status" value="1"/>
</dbReference>